<proteinExistence type="predicted"/>
<name>A0AC61PI41_9FIRM</name>
<gene>
    <name evidence="1" type="ORF">SAMN06297397_0462</name>
</gene>
<organism evidence="1 2">
    <name type="scientific">Aristaeella lactis</name>
    <dbReference type="NCBI Taxonomy" id="3046383"/>
    <lineage>
        <taxon>Bacteria</taxon>
        <taxon>Bacillati</taxon>
        <taxon>Bacillota</taxon>
        <taxon>Clostridia</taxon>
        <taxon>Eubacteriales</taxon>
        <taxon>Aristaeellaceae</taxon>
        <taxon>Aristaeella</taxon>
    </lineage>
</organism>
<protein>
    <submittedName>
        <fullName evidence="1">Uncharacterized protein</fullName>
    </submittedName>
</protein>
<dbReference type="Proteomes" id="UP000192328">
    <property type="component" value="Unassembled WGS sequence"/>
</dbReference>
<keyword evidence="2" id="KW-1185">Reference proteome</keyword>
<dbReference type="EMBL" id="FWXZ01000001">
    <property type="protein sequence ID" value="SMC38358.1"/>
    <property type="molecule type" value="Genomic_DNA"/>
</dbReference>
<comment type="caution">
    <text evidence="1">The sequence shown here is derived from an EMBL/GenBank/DDBJ whole genome shotgun (WGS) entry which is preliminary data.</text>
</comment>
<accession>A0AC61PI41</accession>
<evidence type="ECO:0000313" key="1">
    <source>
        <dbReference type="EMBL" id="SMC38358.1"/>
    </source>
</evidence>
<sequence length="100" mass="11637">MAYFKNNEPYSEEPYEEEEDAEEYDDGFDELTQEDEPELTEEEMEERKENHFRLAVGAGNLVAVIGGAVLILLLLTMIFSMAYYVINDMNRNFSLFSTNF</sequence>
<evidence type="ECO:0000313" key="2">
    <source>
        <dbReference type="Proteomes" id="UP000192328"/>
    </source>
</evidence>
<reference evidence="1" key="1">
    <citation type="submission" date="2017-04" db="EMBL/GenBank/DDBJ databases">
        <authorList>
            <person name="Varghese N."/>
            <person name="Submissions S."/>
        </authorList>
    </citation>
    <scope>NUCLEOTIDE SEQUENCE</scope>
    <source>
        <strain evidence="1">WTE2008</strain>
    </source>
</reference>